<dbReference type="PANTHER" id="PTHR24166">
    <property type="entry name" value="ROLLING PEBBLES, ISOFORM B"/>
    <property type="match status" value="1"/>
</dbReference>
<dbReference type="PROSITE" id="PS50088">
    <property type="entry name" value="ANK_REPEAT"/>
    <property type="match status" value="1"/>
</dbReference>
<accession>A0A830HI26</accession>
<dbReference type="InterPro" id="IPR036770">
    <property type="entry name" value="Ankyrin_rpt-contain_sf"/>
</dbReference>
<evidence type="ECO:0000256" key="2">
    <source>
        <dbReference type="ARBA" id="ARBA00023043"/>
    </source>
</evidence>
<reference evidence="5" key="1">
    <citation type="submission" date="2020-10" db="EMBL/GenBank/DDBJ databases">
        <title>Unveiling of a novel bifunctional photoreceptor, Dualchrome1, isolated from a cosmopolitan green alga.</title>
        <authorList>
            <person name="Suzuki S."/>
            <person name="Kawachi M."/>
        </authorList>
    </citation>
    <scope>NUCLEOTIDE SEQUENCE</scope>
    <source>
        <strain evidence="5">NIES 2893</strain>
    </source>
</reference>
<dbReference type="InterPro" id="IPR050889">
    <property type="entry name" value="Dendritic_Spine_Reg/Scaffold"/>
</dbReference>
<gene>
    <name evidence="5" type="ORF">PPROV_000526300</name>
</gene>
<dbReference type="PROSITE" id="PS50297">
    <property type="entry name" value="ANK_REP_REGION"/>
    <property type="match status" value="1"/>
</dbReference>
<keyword evidence="2 3" id="KW-0040">ANK repeat</keyword>
<evidence type="ECO:0000313" key="6">
    <source>
        <dbReference type="Proteomes" id="UP000660262"/>
    </source>
</evidence>
<protein>
    <submittedName>
        <fullName evidence="5">KN motif and ankyrin repeat domain-containing protein</fullName>
    </submittedName>
</protein>
<evidence type="ECO:0000256" key="3">
    <source>
        <dbReference type="PROSITE-ProRule" id="PRU00023"/>
    </source>
</evidence>
<proteinExistence type="predicted"/>
<evidence type="ECO:0000256" key="4">
    <source>
        <dbReference type="SAM" id="MobiDB-lite"/>
    </source>
</evidence>
<dbReference type="PANTHER" id="PTHR24166:SF48">
    <property type="entry name" value="PROTEIN VAPYRIN"/>
    <property type="match status" value="1"/>
</dbReference>
<evidence type="ECO:0000313" key="5">
    <source>
        <dbReference type="EMBL" id="GHP06518.1"/>
    </source>
</evidence>
<dbReference type="Pfam" id="PF00023">
    <property type="entry name" value="Ank"/>
    <property type="match status" value="1"/>
</dbReference>
<keyword evidence="1" id="KW-0677">Repeat</keyword>
<dbReference type="SMART" id="SM00248">
    <property type="entry name" value="ANK"/>
    <property type="match status" value="3"/>
</dbReference>
<dbReference type="InterPro" id="IPR002110">
    <property type="entry name" value="Ankyrin_rpt"/>
</dbReference>
<feature type="region of interest" description="Disordered" evidence="4">
    <location>
        <begin position="117"/>
        <end position="175"/>
    </location>
</feature>
<feature type="region of interest" description="Disordered" evidence="4">
    <location>
        <begin position="48"/>
        <end position="101"/>
    </location>
</feature>
<dbReference type="Gene3D" id="1.25.40.20">
    <property type="entry name" value="Ankyrin repeat-containing domain"/>
    <property type="match status" value="1"/>
</dbReference>
<feature type="compositionally biased region" description="Low complexity" evidence="4">
    <location>
        <begin position="125"/>
        <end position="170"/>
    </location>
</feature>
<dbReference type="OrthoDB" id="551666at2759"/>
<comment type="caution">
    <text evidence="5">The sequence shown here is derived from an EMBL/GenBank/DDBJ whole genome shotgun (WGS) entry which is preliminary data.</text>
</comment>
<sequence>MNKLMRHGERAMDAQEHIIDAVVGYDLNERGICARQRKVAPVDDEWDIEGRRCPRDDPETDSGHRCAGDPLASPSPSGASSSGPGVAGGMSSSSSLGGENDTTAAWRMREMKKLEEEIAKQQQGAAAAAEAAAAEAHTTSTPTHTPPTTTTAPITVPPTNTNAQRNNATAPPQPRNSLEEAMDALRLPLVDAARVGDIDQVRALIPIQRPQTTTPDDAAATPDQATATTATVTAAQAEQRRALQTIPFFGALHANHRTARNLQSSAPIALYTAAAGGHLDVVRYLVEQACVDANCYSGGPLSHAVHNGHLHIVQYLVEEGGANINRQTTQRQATALMYAAGEGKHDVVRWMLFHGADATMMDVFGDTAAVYAEKAGHESCARLCRLRERGTPLRWTRAMHPAHPPETRKLAETLIMCANRGHVPPKGIHPEDEYTPCPIAAVPLFELDSLVADAVHAYLWG</sequence>
<organism evidence="5 6">
    <name type="scientific">Pycnococcus provasolii</name>
    <dbReference type="NCBI Taxonomy" id="41880"/>
    <lineage>
        <taxon>Eukaryota</taxon>
        <taxon>Viridiplantae</taxon>
        <taxon>Chlorophyta</taxon>
        <taxon>Pseudoscourfieldiophyceae</taxon>
        <taxon>Pseudoscourfieldiales</taxon>
        <taxon>Pycnococcaceae</taxon>
        <taxon>Pycnococcus</taxon>
    </lineage>
</organism>
<feature type="compositionally biased region" description="Basic and acidic residues" evidence="4">
    <location>
        <begin position="48"/>
        <end position="67"/>
    </location>
</feature>
<dbReference type="SUPFAM" id="SSF48403">
    <property type="entry name" value="Ankyrin repeat"/>
    <property type="match status" value="1"/>
</dbReference>
<feature type="compositionally biased region" description="Low complexity" evidence="4">
    <location>
        <begin position="68"/>
        <end position="98"/>
    </location>
</feature>
<dbReference type="AlphaFoldDB" id="A0A830HI26"/>
<dbReference type="Pfam" id="PF12796">
    <property type="entry name" value="Ank_2"/>
    <property type="match status" value="1"/>
</dbReference>
<name>A0A830HI26_9CHLO</name>
<keyword evidence="6" id="KW-1185">Reference proteome</keyword>
<dbReference type="Proteomes" id="UP000660262">
    <property type="component" value="Unassembled WGS sequence"/>
</dbReference>
<feature type="repeat" description="ANK" evidence="3">
    <location>
        <begin position="331"/>
        <end position="363"/>
    </location>
</feature>
<dbReference type="EMBL" id="BNJQ01000013">
    <property type="protein sequence ID" value="GHP06518.1"/>
    <property type="molecule type" value="Genomic_DNA"/>
</dbReference>
<evidence type="ECO:0000256" key="1">
    <source>
        <dbReference type="ARBA" id="ARBA00022737"/>
    </source>
</evidence>